<dbReference type="RefSeq" id="WP_108688194.1">
    <property type="nucleotide sequence ID" value="NZ_QCYK01000002.1"/>
</dbReference>
<gene>
    <name evidence="2" type="ORF">DCC81_19240</name>
</gene>
<evidence type="ECO:0000313" key="3">
    <source>
        <dbReference type="Proteomes" id="UP000244450"/>
    </source>
</evidence>
<name>A0A2T7BJ91_9BACT</name>
<keyword evidence="3" id="KW-1185">Reference proteome</keyword>
<evidence type="ECO:0000313" key="2">
    <source>
        <dbReference type="EMBL" id="PUZ26356.1"/>
    </source>
</evidence>
<organism evidence="2 3">
    <name type="scientific">Chitinophaga parva</name>
    <dbReference type="NCBI Taxonomy" id="2169414"/>
    <lineage>
        <taxon>Bacteria</taxon>
        <taxon>Pseudomonadati</taxon>
        <taxon>Bacteroidota</taxon>
        <taxon>Chitinophagia</taxon>
        <taxon>Chitinophagales</taxon>
        <taxon>Chitinophagaceae</taxon>
        <taxon>Chitinophaga</taxon>
    </lineage>
</organism>
<sequence length="140" mass="16606">MNILSVDYSFWLYKSKVNKRGEVPVYMRIAVGDSKKEIATGIYIKERDWNASRRVIRRSSADYEIENLKLEILVKRFKEVVKMLVENEHDFTADLIKQRMLNENKQVKGLLPYFEGYLEKMKSLVGIEFAVHVCHHLLRR</sequence>
<protein>
    <recommendedName>
        <fullName evidence="1">Arm DNA-binding domain-containing protein</fullName>
    </recommendedName>
</protein>
<dbReference type="InterPro" id="IPR035386">
    <property type="entry name" value="Arm-DNA-bind_5"/>
</dbReference>
<dbReference type="Pfam" id="PF17293">
    <property type="entry name" value="Arm-DNA-bind_5"/>
    <property type="match status" value="1"/>
</dbReference>
<dbReference type="AlphaFoldDB" id="A0A2T7BJ91"/>
<accession>A0A2T7BJ91</accession>
<evidence type="ECO:0000259" key="1">
    <source>
        <dbReference type="Pfam" id="PF17293"/>
    </source>
</evidence>
<dbReference type="EMBL" id="QCYK01000002">
    <property type="protein sequence ID" value="PUZ26356.1"/>
    <property type="molecule type" value="Genomic_DNA"/>
</dbReference>
<dbReference type="OrthoDB" id="1098628at2"/>
<proteinExistence type="predicted"/>
<reference evidence="2 3" key="1">
    <citation type="submission" date="2018-04" db="EMBL/GenBank/DDBJ databases">
        <title>Chitinophaga fuyangensis sp. nov., isolated from soil in a chemical factory.</title>
        <authorList>
            <person name="Chen K."/>
        </authorList>
    </citation>
    <scope>NUCLEOTIDE SEQUENCE [LARGE SCALE GENOMIC DNA]</scope>
    <source>
        <strain evidence="2 3">LY-1</strain>
    </source>
</reference>
<dbReference type="Proteomes" id="UP000244450">
    <property type="component" value="Unassembled WGS sequence"/>
</dbReference>
<comment type="caution">
    <text evidence="2">The sequence shown here is derived from an EMBL/GenBank/DDBJ whole genome shotgun (WGS) entry which is preliminary data.</text>
</comment>
<feature type="domain" description="Arm DNA-binding" evidence="1">
    <location>
        <begin position="10"/>
        <end position="97"/>
    </location>
</feature>